<evidence type="ECO:0000313" key="3">
    <source>
        <dbReference type="Proteomes" id="UP000199504"/>
    </source>
</evidence>
<dbReference type="RefSeq" id="WP_176730725.1">
    <property type="nucleotide sequence ID" value="NZ_FMCX01000005.1"/>
</dbReference>
<dbReference type="EMBL" id="FMCX01000005">
    <property type="protein sequence ID" value="SCF29063.1"/>
    <property type="molecule type" value="Genomic_DNA"/>
</dbReference>
<evidence type="ECO:0000256" key="1">
    <source>
        <dbReference type="SAM" id="MobiDB-lite"/>
    </source>
</evidence>
<proteinExistence type="predicted"/>
<feature type="region of interest" description="Disordered" evidence="1">
    <location>
        <begin position="139"/>
        <end position="167"/>
    </location>
</feature>
<keyword evidence="3" id="KW-1185">Reference proteome</keyword>
<protein>
    <submittedName>
        <fullName evidence="2">Uncharacterized protein</fullName>
    </submittedName>
</protein>
<accession>A0A1C4Z7W4</accession>
<name>A0A1C4Z7W4_9ACTN</name>
<evidence type="ECO:0000313" key="2">
    <source>
        <dbReference type="EMBL" id="SCF29063.1"/>
    </source>
</evidence>
<dbReference type="AlphaFoldDB" id="A0A1C4Z7W4"/>
<sequence length="167" mass="16076">MLPVALTGPLWWVARWTWRLLTSLALAVVFSTGAVPLPAGPGPSVALGPGPADPASAPLAATAVGLRPASVPLAATVGLPPASAPFGAPGRATSAGLDATDRPGVELRAVVTGSDATRGDVTPVHLLLVAGGPVGAAPVGPTAEAGSRPVPAGRPVAATGPRAPPVA</sequence>
<reference evidence="3" key="1">
    <citation type="submission" date="2016-06" db="EMBL/GenBank/DDBJ databases">
        <authorList>
            <person name="Varghese N."/>
            <person name="Submissions Spin"/>
        </authorList>
    </citation>
    <scope>NUCLEOTIDE SEQUENCE [LARGE SCALE GENOMIC DNA]</scope>
    <source>
        <strain evidence="3">DSM 44830</strain>
    </source>
</reference>
<organism evidence="2 3">
    <name type="scientific">Micromonospora mirobrigensis</name>
    <dbReference type="NCBI Taxonomy" id="262898"/>
    <lineage>
        <taxon>Bacteria</taxon>
        <taxon>Bacillati</taxon>
        <taxon>Actinomycetota</taxon>
        <taxon>Actinomycetes</taxon>
        <taxon>Micromonosporales</taxon>
        <taxon>Micromonosporaceae</taxon>
        <taxon>Micromonospora</taxon>
    </lineage>
</organism>
<dbReference type="STRING" id="262898.GA0070564_105164"/>
<gene>
    <name evidence="2" type="ORF">GA0070564_105164</name>
</gene>
<dbReference type="Proteomes" id="UP000199504">
    <property type="component" value="Unassembled WGS sequence"/>
</dbReference>